<comment type="caution">
    <text evidence="8">The sequence shown here is derived from an EMBL/GenBank/DDBJ whole genome shotgun (WGS) entry which is preliminary data.</text>
</comment>
<evidence type="ECO:0000256" key="1">
    <source>
        <dbReference type="ARBA" id="ARBA00004651"/>
    </source>
</evidence>
<evidence type="ECO:0000259" key="7">
    <source>
        <dbReference type="Pfam" id="PF06271"/>
    </source>
</evidence>
<feature type="transmembrane region" description="Helical" evidence="6">
    <location>
        <begin position="66"/>
        <end position="86"/>
    </location>
</feature>
<comment type="subcellular location">
    <subcellularLocation>
        <location evidence="1">Cell membrane</location>
        <topology evidence="1">Multi-pass membrane protein</topology>
    </subcellularLocation>
</comment>
<proteinExistence type="predicted"/>
<evidence type="ECO:0000256" key="6">
    <source>
        <dbReference type="SAM" id="Phobius"/>
    </source>
</evidence>
<keyword evidence="3 6" id="KW-0812">Transmembrane</keyword>
<reference evidence="9" key="1">
    <citation type="submission" date="2018-09" db="EMBL/GenBank/DDBJ databases">
        <authorList>
            <person name="Zhu H."/>
        </authorList>
    </citation>
    <scope>NUCLEOTIDE SEQUENCE [LARGE SCALE GENOMIC DNA]</scope>
    <source>
        <strain evidence="9">K1W22B-1</strain>
    </source>
</reference>
<dbReference type="AlphaFoldDB" id="A0A3A5H4S4"/>
<evidence type="ECO:0000313" key="8">
    <source>
        <dbReference type="EMBL" id="RJS45622.1"/>
    </source>
</evidence>
<dbReference type="PANTHER" id="PTHR36115">
    <property type="entry name" value="PROLINE-RICH ANTIGEN HOMOLOG-RELATED"/>
    <property type="match status" value="1"/>
</dbReference>
<dbReference type="PANTHER" id="PTHR36115:SF6">
    <property type="entry name" value="PROLINE-RICH ANTIGEN HOMOLOG"/>
    <property type="match status" value="1"/>
</dbReference>
<dbReference type="OrthoDB" id="9793824at2"/>
<protein>
    <submittedName>
        <fullName evidence="8">RDD family protein</fullName>
    </submittedName>
</protein>
<sequence>MTEQPTAYAAQPEPTSTYAEWGDRAIAYLWDVLYMWPTWIAFIGSTVALVAGLIANDNDGDSGVALIIAGGLGLLVATVWSVIRFVRNSMLRQGRTGQTWGKAKVGIWVVSAQTGSVPGVGSCVGRYFLHWLINQAFYLDYLWPLWDPQKQTLTDKILTTVVIKPQSKPQR</sequence>
<evidence type="ECO:0000256" key="2">
    <source>
        <dbReference type="ARBA" id="ARBA00022475"/>
    </source>
</evidence>
<keyword evidence="9" id="KW-1185">Reference proteome</keyword>
<evidence type="ECO:0000256" key="5">
    <source>
        <dbReference type="ARBA" id="ARBA00023136"/>
    </source>
</evidence>
<dbReference type="RefSeq" id="WP_120059522.1">
    <property type="nucleotide sequence ID" value="NZ_QYRP01000002.1"/>
</dbReference>
<feature type="transmembrane region" description="Helical" evidence="6">
    <location>
        <begin position="33"/>
        <end position="54"/>
    </location>
</feature>
<evidence type="ECO:0000256" key="4">
    <source>
        <dbReference type="ARBA" id="ARBA00022989"/>
    </source>
</evidence>
<evidence type="ECO:0000313" key="9">
    <source>
        <dbReference type="Proteomes" id="UP000276542"/>
    </source>
</evidence>
<organism evidence="8 9">
    <name type="scientific">Nocardioides cavernaquae</name>
    <dbReference type="NCBI Taxonomy" id="2321396"/>
    <lineage>
        <taxon>Bacteria</taxon>
        <taxon>Bacillati</taxon>
        <taxon>Actinomycetota</taxon>
        <taxon>Actinomycetes</taxon>
        <taxon>Propionibacteriales</taxon>
        <taxon>Nocardioidaceae</taxon>
        <taxon>Nocardioides</taxon>
    </lineage>
</organism>
<dbReference type="EMBL" id="QYRP01000002">
    <property type="protein sequence ID" value="RJS45622.1"/>
    <property type="molecule type" value="Genomic_DNA"/>
</dbReference>
<dbReference type="InterPro" id="IPR010432">
    <property type="entry name" value="RDD"/>
</dbReference>
<dbReference type="Proteomes" id="UP000276542">
    <property type="component" value="Unassembled WGS sequence"/>
</dbReference>
<accession>A0A3A5H4S4</accession>
<evidence type="ECO:0000256" key="3">
    <source>
        <dbReference type="ARBA" id="ARBA00022692"/>
    </source>
</evidence>
<dbReference type="GO" id="GO:0005886">
    <property type="term" value="C:plasma membrane"/>
    <property type="evidence" value="ECO:0007669"/>
    <property type="project" value="UniProtKB-SubCell"/>
</dbReference>
<dbReference type="InterPro" id="IPR051791">
    <property type="entry name" value="Pra-immunoreactive"/>
</dbReference>
<keyword evidence="5 6" id="KW-0472">Membrane</keyword>
<keyword evidence="4 6" id="KW-1133">Transmembrane helix</keyword>
<dbReference type="Pfam" id="PF06271">
    <property type="entry name" value="RDD"/>
    <property type="match status" value="1"/>
</dbReference>
<keyword evidence="2" id="KW-1003">Cell membrane</keyword>
<feature type="domain" description="RDD" evidence="7">
    <location>
        <begin position="18"/>
        <end position="158"/>
    </location>
</feature>
<name>A0A3A5H4S4_9ACTN</name>
<gene>
    <name evidence="8" type="ORF">D4739_04915</name>
</gene>